<feature type="transmembrane region" description="Helical" evidence="2">
    <location>
        <begin position="20"/>
        <end position="40"/>
    </location>
</feature>
<evidence type="ECO:0000256" key="1">
    <source>
        <dbReference type="SAM" id="MobiDB-lite"/>
    </source>
</evidence>
<feature type="compositionally biased region" description="Low complexity" evidence="1">
    <location>
        <begin position="242"/>
        <end position="251"/>
    </location>
</feature>
<keyword evidence="2" id="KW-0472">Membrane</keyword>
<keyword evidence="2" id="KW-1133">Transmembrane helix</keyword>
<evidence type="ECO:0000313" key="4">
    <source>
        <dbReference type="Proteomes" id="UP001642360"/>
    </source>
</evidence>
<comment type="caution">
    <text evidence="3">The sequence shown here is derived from an EMBL/GenBank/DDBJ whole genome shotgun (WGS) entry which is preliminary data.</text>
</comment>
<evidence type="ECO:0000256" key="2">
    <source>
        <dbReference type="SAM" id="Phobius"/>
    </source>
</evidence>
<keyword evidence="4" id="KW-1185">Reference proteome</keyword>
<dbReference type="EMBL" id="CAUOFW020004946">
    <property type="protein sequence ID" value="CAK9167844.1"/>
    <property type="molecule type" value="Genomic_DNA"/>
</dbReference>
<reference evidence="3 4" key="1">
    <citation type="submission" date="2024-02" db="EMBL/GenBank/DDBJ databases">
        <authorList>
            <person name="Vignale AGUSTIN F."/>
            <person name="Sosa J E."/>
            <person name="Modenutti C."/>
        </authorList>
    </citation>
    <scope>NUCLEOTIDE SEQUENCE [LARGE SCALE GENOMIC DNA]</scope>
</reference>
<protein>
    <submittedName>
        <fullName evidence="3">Uncharacterized protein</fullName>
    </submittedName>
</protein>
<proteinExistence type="predicted"/>
<feature type="region of interest" description="Disordered" evidence="1">
    <location>
        <begin position="138"/>
        <end position="174"/>
    </location>
</feature>
<evidence type="ECO:0000313" key="3">
    <source>
        <dbReference type="EMBL" id="CAK9167844.1"/>
    </source>
</evidence>
<feature type="region of interest" description="Disordered" evidence="1">
    <location>
        <begin position="242"/>
        <end position="265"/>
    </location>
</feature>
<feature type="region of interest" description="Disordered" evidence="1">
    <location>
        <begin position="538"/>
        <end position="561"/>
    </location>
</feature>
<feature type="region of interest" description="Disordered" evidence="1">
    <location>
        <begin position="434"/>
        <end position="470"/>
    </location>
</feature>
<feature type="compositionally biased region" description="Low complexity" evidence="1">
    <location>
        <begin position="538"/>
        <end position="547"/>
    </location>
</feature>
<feature type="compositionally biased region" description="Polar residues" evidence="1">
    <location>
        <begin position="158"/>
        <end position="169"/>
    </location>
</feature>
<sequence length="875" mass="101823">MQCSTETLAKLFYNVSSSFLLLFLFFYLTSIFLAKLFHYLGGYQFFPRNQDVYEFGVFSDEEEEENNGYYHGEPTETDHLVADIIQGGESLSFLPTRSIETDQFIAREMIDRSKPMPQELDESFGTEDLSVYGSPIAESEHSDEEVVGEEIPTRDTDSAYNTDTNNNGPTLRMADDDTHEDIIYAVSEKREKRETENGKMETNFTRDDNFLIFQPPKLETKKLLVHEKEKEEIFGDSCTVGSTSKSSSEWRSSIRDTGTEDPFSSSSRRSCPKWESYTVFQKYDEEMLFLDRISAQKLHETETLAKLFYNVSSSFLLLFLFFYLTSIFLAKLFHYLGGYQFFPRNQDVYEFGVFSDEEEEENNGYYHGEPTETDHLVADIIQGGESLSFLPTRSIETDQFIAREMIDRSKPMPQELDESFGTEDLSVYGSPIAESEHSDEEVVGEEIPTRDTDSAYNTDTNNNGPTLRMADDDTHEDIIYAVSEKREKRETENGKMETNFTRDDNFLIFQPPKLETKKLLVHEKEKEEIFGDSCTVGSTSKSSSEWRSSIRDTGTEDPFSSSSRRSCPKWESYTVFQKYDEEMLFLDRISAQKLHETESLRSIQACPRSISERIVHKMATRNKRSSDFHQNPYLELEAAYVAQICLTWEALNWNYKYFQRLRASHHDSDPGCPAGIAQQFQQFHVLLQRYVENEPYRHGRRPEVYARIRSLAPKLLQVPEYRDSEDEKREEGLGSRISSNSFVQIMEEAIRTFMNFLKADRENHCQILAAFFRRNRRGSVDPIRFLQLKKVNKKKKLKIKDLRRPWKCFTKRRLKEEDEMEILLALIDIKVVSRVLRMTDLSEDQLQWCEGKMNKVKVSDGKLHRDSSPLFFPAH</sequence>
<dbReference type="Pfam" id="PF07891">
    <property type="entry name" value="DUF1666"/>
    <property type="match status" value="1"/>
</dbReference>
<keyword evidence="2" id="KW-0812">Transmembrane</keyword>
<organism evidence="3 4">
    <name type="scientific">Ilex paraguariensis</name>
    <name type="common">yerba mate</name>
    <dbReference type="NCBI Taxonomy" id="185542"/>
    <lineage>
        <taxon>Eukaryota</taxon>
        <taxon>Viridiplantae</taxon>
        <taxon>Streptophyta</taxon>
        <taxon>Embryophyta</taxon>
        <taxon>Tracheophyta</taxon>
        <taxon>Spermatophyta</taxon>
        <taxon>Magnoliopsida</taxon>
        <taxon>eudicotyledons</taxon>
        <taxon>Gunneridae</taxon>
        <taxon>Pentapetalae</taxon>
        <taxon>asterids</taxon>
        <taxon>campanulids</taxon>
        <taxon>Aquifoliales</taxon>
        <taxon>Aquifoliaceae</taxon>
        <taxon>Ilex</taxon>
    </lineage>
</organism>
<gene>
    <name evidence="3" type="ORF">ILEXP_LOCUS37161</name>
</gene>
<feature type="compositionally biased region" description="Polar residues" evidence="1">
    <location>
        <begin position="454"/>
        <end position="465"/>
    </location>
</feature>
<dbReference type="Proteomes" id="UP001642360">
    <property type="component" value="Unassembled WGS sequence"/>
</dbReference>
<dbReference type="PANTHER" id="PTHR46702">
    <property type="entry name" value="DNA LIGASE (DUF1666)-RELATED"/>
    <property type="match status" value="1"/>
</dbReference>
<feature type="transmembrane region" description="Helical" evidence="2">
    <location>
        <begin position="315"/>
        <end position="336"/>
    </location>
</feature>
<dbReference type="PANTHER" id="PTHR46702:SF2">
    <property type="entry name" value="DNA LIGASE (DUF1666)"/>
    <property type="match status" value="1"/>
</dbReference>
<dbReference type="InterPro" id="IPR012870">
    <property type="entry name" value="DUF1666"/>
</dbReference>
<dbReference type="AlphaFoldDB" id="A0ABC8TER0"/>
<accession>A0ABC8TER0</accession>
<name>A0ABC8TER0_9AQUA</name>